<organism evidence="2">
    <name type="scientific">uncultured Frankineae bacterium</name>
    <dbReference type="NCBI Taxonomy" id="437475"/>
    <lineage>
        <taxon>Bacteria</taxon>
        <taxon>Bacillati</taxon>
        <taxon>Actinomycetota</taxon>
        <taxon>Actinomycetes</taxon>
        <taxon>Frankiales</taxon>
        <taxon>environmental samples</taxon>
    </lineage>
</organism>
<accession>A0A6J4LYW3</accession>
<feature type="compositionally biased region" description="Basic and acidic residues" evidence="1">
    <location>
        <begin position="155"/>
        <end position="166"/>
    </location>
</feature>
<protein>
    <submittedName>
        <fullName evidence="2">Putative conserved domain protein</fullName>
    </submittedName>
</protein>
<proteinExistence type="predicted"/>
<feature type="compositionally biased region" description="Basic residues" evidence="1">
    <location>
        <begin position="33"/>
        <end position="43"/>
    </location>
</feature>
<dbReference type="EMBL" id="CADCUE010000184">
    <property type="protein sequence ID" value="CAA9345856.1"/>
    <property type="molecule type" value="Genomic_DNA"/>
</dbReference>
<feature type="region of interest" description="Disordered" evidence="1">
    <location>
        <begin position="1"/>
        <end position="93"/>
    </location>
</feature>
<evidence type="ECO:0000256" key="1">
    <source>
        <dbReference type="SAM" id="MobiDB-lite"/>
    </source>
</evidence>
<reference evidence="2" key="1">
    <citation type="submission" date="2020-02" db="EMBL/GenBank/DDBJ databases">
        <authorList>
            <person name="Meier V. D."/>
        </authorList>
    </citation>
    <scope>NUCLEOTIDE SEQUENCE</scope>
    <source>
        <strain evidence="2">AVDCRST_MAG16</strain>
    </source>
</reference>
<dbReference type="AlphaFoldDB" id="A0A6J4LYW3"/>
<feature type="region of interest" description="Disordered" evidence="1">
    <location>
        <begin position="134"/>
        <end position="234"/>
    </location>
</feature>
<evidence type="ECO:0000313" key="2">
    <source>
        <dbReference type="EMBL" id="CAA9345856.1"/>
    </source>
</evidence>
<feature type="non-terminal residue" evidence="2">
    <location>
        <position position="234"/>
    </location>
</feature>
<feature type="compositionally biased region" description="Basic residues" evidence="1">
    <location>
        <begin position="134"/>
        <end position="154"/>
    </location>
</feature>
<feature type="non-terminal residue" evidence="2">
    <location>
        <position position="1"/>
    </location>
</feature>
<name>A0A6J4LYW3_9ACTN</name>
<gene>
    <name evidence="2" type="ORF">AVDCRST_MAG16-2034</name>
</gene>
<sequence>DRHLESRPAGRQVPRRPRRREHRQDQGCLRVDRRQRRHLRHRHDGPVRRRVELLPARRGGPARRRRRGALQQVRHQGRPSRGERRGADRAGGAAPVRVLLAGRRHQLGHDHRDDDRHDDHRHDHRWRCDRRAGLHRRRRPHRPGQRARHRRPRHQRPDDRQRDDPLRGAAPRRHREDRGRSGASAQVRHHRHRDAHRAGVSRGGPGRARADHGRQHAERHVWPGHLRGGARGRA</sequence>
<feature type="compositionally biased region" description="Basic and acidic residues" evidence="1">
    <location>
        <begin position="208"/>
        <end position="221"/>
    </location>
</feature>